<reference evidence="1" key="1">
    <citation type="submission" date="2023-04" db="EMBL/GenBank/DDBJ databases">
        <title>Ambrosiozyma monospora NBRC 10751.</title>
        <authorList>
            <person name="Ichikawa N."/>
            <person name="Sato H."/>
            <person name="Tonouchi N."/>
        </authorList>
    </citation>
    <scope>NUCLEOTIDE SEQUENCE</scope>
    <source>
        <strain evidence="1">NBRC 10751</strain>
    </source>
</reference>
<sequence length="783" mass="91262">MLLKLDKEKGLFYLLYNCDPAHTHSSAEIVEMAKLRYTRWLHGNGNSSSKKNTPKFVRFPKARCSLVGIPEDDRFKLELPSDFSWGKLVPKLREIQLHELEPENLDLIHQTYTKLIDDTDTTHVFTTSQFLQFLSIYILSVQFLPCPGSCYIGCPGRFKCKSWMSLQLNEGKGLFYLSYTNTPIHTHSSSEIVEMTKERFAKRFEEKLDIRTFVPKSQLPKLQGFPVDITEDDRFRLQLPSKVKWKEFIPKLREPQLCELEPGAVELVHQTYTKLIDSQNTTHAFTTSQFLQFLSIYLPFITLKHQRPNTAYIYCPKRFECKSTISLKLDEEEGMFFLSYKHDPVHTHSSSDVVEMAKVAFTKRSKLLYVNIIEDDRFRLELPSKVNFAELWPMLKERFLYELDSAASDLVHQTYTNLINLKGTTHVFTMSQFLQFISMYHSFIKFRYNSPNTAYIYCRDRFKCNSTMLLKLNEEKLLFSLSYTRDPTHNHSSEEVVKMAKAEYMECFQENCEQKSNKVTPAWVPLQKSQCFQVVIPEDDRFKLDLPSKVNWMKLVPKLRGPQLHELESGPLESIHLTYTKLIDLKDTVHVFTTSQFLQFLSIYLPFLSLEYRNTNKAYIHCPNRFKCKSTMSLRLDEEKGLFYVTYTRARVHTHDSSEVVKIAKLHYEKRTDFQNEKSTNNDFGFEEGGFGDGYNVGCANGGDSDQVRDSTTSNLITLSQIPTMKSRFKLWIKVNHQAMGMIMFSVTTTFSTMMMSIVITQTPRNVLIYPLVLCRQMQKNVP</sequence>
<organism evidence="1 2">
    <name type="scientific">Ambrosiozyma monospora</name>
    <name type="common">Yeast</name>
    <name type="synonym">Endomycopsis monosporus</name>
    <dbReference type="NCBI Taxonomy" id="43982"/>
    <lineage>
        <taxon>Eukaryota</taxon>
        <taxon>Fungi</taxon>
        <taxon>Dikarya</taxon>
        <taxon>Ascomycota</taxon>
        <taxon>Saccharomycotina</taxon>
        <taxon>Pichiomycetes</taxon>
        <taxon>Pichiales</taxon>
        <taxon>Pichiaceae</taxon>
        <taxon>Ambrosiozyma</taxon>
    </lineage>
</organism>
<evidence type="ECO:0000313" key="1">
    <source>
        <dbReference type="EMBL" id="GME81993.1"/>
    </source>
</evidence>
<accession>A0ACB5T627</accession>
<proteinExistence type="predicted"/>
<comment type="caution">
    <text evidence="1">The sequence shown here is derived from an EMBL/GenBank/DDBJ whole genome shotgun (WGS) entry which is preliminary data.</text>
</comment>
<dbReference type="Proteomes" id="UP001165064">
    <property type="component" value="Unassembled WGS sequence"/>
</dbReference>
<evidence type="ECO:0000313" key="2">
    <source>
        <dbReference type="Proteomes" id="UP001165064"/>
    </source>
</evidence>
<protein>
    <submittedName>
        <fullName evidence="1">Unnamed protein product</fullName>
    </submittedName>
</protein>
<dbReference type="EMBL" id="BSXS01003819">
    <property type="protein sequence ID" value="GME81993.1"/>
    <property type="molecule type" value="Genomic_DNA"/>
</dbReference>
<keyword evidence="2" id="KW-1185">Reference proteome</keyword>
<gene>
    <name evidence="1" type="ORF">Amon02_000524900</name>
</gene>
<name>A0ACB5T627_AMBMO</name>